<dbReference type="RefSeq" id="WP_091492693.1">
    <property type="nucleotide sequence ID" value="NZ_FOMH01000004.1"/>
</dbReference>
<dbReference type="STRING" id="739143.SAMN05216297_104258"/>
<feature type="domain" description="Beta-lactamase-related" evidence="2">
    <location>
        <begin position="34"/>
        <end position="357"/>
    </location>
</feature>
<dbReference type="PANTHER" id="PTHR46825:SF9">
    <property type="entry name" value="BETA-LACTAMASE-RELATED DOMAIN-CONTAINING PROTEIN"/>
    <property type="match status" value="1"/>
</dbReference>
<name>A0A1I1PMZ4_9FLAO</name>
<proteinExistence type="predicted"/>
<dbReference type="PANTHER" id="PTHR46825">
    <property type="entry name" value="D-ALANYL-D-ALANINE-CARBOXYPEPTIDASE/ENDOPEPTIDASE AMPH"/>
    <property type="match status" value="1"/>
</dbReference>
<dbReference type="InterPro" id="IPR019734">
    <property type="entry name" value="TPR_rpt"/>
</dbReference>
<evidence type="ECO:0000313" key="4">
    <source>
        <dbReference type="Proteomes" id="UP000199672"/>
    </source>
</evidence>
<evidence type="ECO:0000256" key="1">
    <source>
        <dbReference type="PROSITE-ProRule" id="PRU00339"/>
    </source>
</evidence>
<protein>
    <submittedName>
        <fullName evidence="3">CubicO group peptidase, beta-lactamase class C family</fullName>
    </submittedName>
</protein>
<dbReference type="Pfam" id="PF00144">
    <property type="entry name" value="Beta-lactamase"/>
    <property type="match status" value="1"/>
</dbReference>
<dbReference type="SMART" id="SM00028">
    <property type="entry name" value="TPR"/>
    <property type="match status" value="2"/>
</dbReference>
<reference evidence="4" key="1">
    <citation type="submission" date="2016-10" db="EMBL/GenBank/DDBJ databases">
        <authorList>
            <person name="Varghese N."/>
            <person name="Submissions S."/>
        </authorList>
    </citation>
    <scope>NUCLEOTIDE SEQUENCE [LARGE SCALE GENOMIC DNA]</scope>
    <source>
        <strain evidence="4">CGMCC 1.10370</strain>
    </source>
</reference>
<dbReference type="InterPro" id="IPR050491">
    <property type="entry name" value="AmpC-like"/>
</dbReference>
<sequence length="492" mass="55963">MKKQIFLYFTALLFTSTISGQEIKDFFSTLVKNNLFNGSVLISKSGETVFSDFYGYANIEKKEKINEKSQFTIASVSKTFTATAILQLKQKGKLNIDDLVQKYLQDFPYPNVSIRHLLSHTSGVSHYYRLFDNAIKENPEKTFSNEDIIPALIENKVPLSFAPGDKWEYNNVNYCLAALIVEKITGISFRDYLKKNIFVPAKMKDSFLPKDRRLKGPNQVELYAYPNFYSTHLVNVQTLKETFLIDEKSNFNGPGGIVSTALDLQKYQKALFSYQLLGKKELEEALTPAKLNDGKMASFRMDEKEIVYGLGWAMYTNDANEKIVFHDGLNTGLTSILMHNITRNNTVILLSNTASPVFVTANEVLKLIDHKPYKMPLQNLSRIYGSLLESGDKEKANQLIEGYLKKPDTYEASERDFNRLGYQFLRLQKTDNSLLTFASATLLFPNSSNIYDSYGEALLQSGKKEDAIKMYQKSVELNPDNENGKKVLKELL</sequence>
<dbReference type="SUPFAM" id="SSF48452">
    <property type="entry name" value="TPR-like"/>
    <property type="match status" value="1"/>
</dbReference>
<dbReference type="Gene3D" id="3.40.710.10">
    <property type="entry name" value="DD-peptidase/beta-lactamase superfamily"/>
    <property type="match status" value="1"/>
</dbReference>
<dbReference type="InterPro" id="IPR011990">
    <property type="entry name" value="TPR-like_helical_dom_sf"/>
</dbReference>
<evidence type="ECO:0000313" key="3">
    <source>
        <dbReference type="EMBL" id="SFD11047.1"/>
    </source>
</evidence>
<feature type="repeat" description="TPR" evidence="1">
    <location>
        <begin position="448"/>
        <end position="481"/>
    </location>
</feature>
<keyword evidence="4" id="KW-1185">Reference proteome</keyword>
<organism evidence="3 4">
    <name type="scientific">Flavobacterium phragmitis</name>
    <dbReference type="NCBI Taxonomy" id="739143"/>
    <lineage>
        <taxon>Bacteria</taxon>
        <taxon>Pseudomonadati</taxon>
        <taxon>Bacteroidota</taxon>
        <taxon>Flavobacteriia</taxon>
        <taxon>Flavobacteriales</taxon>
        <taxon>Flavobacteriaceae</taxon>
        <taxon>Flavobacterium</taxon>
    </lineage>
</organism>
<dbReference type="InterPro" id="IPR012338">
    <property type="entry name" value="Beta-lactam/transpept-like"/>
</dbReference>
<dbReference type="Gene3D" id="1.25.40.10">
    <property type="entry name" value="Tetratricopeptide repeat domain"/>
    <property type="match status" value="1"/>
</dbReference>
<dbReference type="AlphaFoldDB" id="A0A1I1PMZ4"/>
<accession>A0A1I1PMZ4</accession>
<evidence type="ECO:0000259" key="2">
    <source>
        <dbReference type="Pfam" id="PF00144"/>
    </source>
</evidence>
<gene>
    <name evidence="3" type="ORF">SAMN05216297_104258</name>
</gene>
<dbReference type="EMBL" id="FOMH01000004">
    <property type="protein sequence ID" value="SFD11047.1"/>
    <property type="molecule type" value="Genomic_DNA"/>
</dbReference>
<dbReference type="InterPro" id="IPR001466">
    <property type="entry name" value="Beta-lactam-related"/>
</dbReference>
<dbReference type="OrthoDB" id="9793489at2"/>
<keyword evidence="1" id="KW-0802">TPR repeat</keyword>
<dbReference type="PROSITE" id="PS50293">
    <property type="entry name" value="TPR_REGION"/>
    <property type="match status" value="1"/>
</dbReference>
<dbReference type="Proteomes" id="UP000199672">
    <property type="component" value="Unassembled WGS sequence"/>
</dbReference>
<dbReference type="PROSITE" id="PS50005">
    <property type="entry name" value="TPR"/>
    <property type="match status" value="1"/>
</dbReference>
<dbReference type="SUPFAM" id="SSF56601">
    <property type="entry name" value="beta-lactamase/transpeptidase-like"/>
    <property type="match status" value="1"/>
</dbReference>